<keyword evidence="2" id="KW-1185">Reference proteome</keyword>
<accession>A0A3A2ZAS7</accession>
<comment type="caution">
    <text evidence="1">The sequence shown here is derived from an EMBL/GenBank/DDBJ whole genome shotgun (WGS) entry which is preliminary data.</text>
</comment>
<reference evidence="2" key="1">
    <citation type="submission" date="2017-02" db="EMBL/GenBank/DDBJ databases">
        <authorList>
            <person name="Tafer H."/>
            <person name="Lopandic K."/>
        </authorList>
    </citation>
    <scope>NUCLEOTIDE SEQUENCE [LARGE SCALE GENOMIC DNA]</scope>
    <source>
        <strain evidence="2">CBS 366.77</strain>
    </source>
</reference>
<proteinExistence type="predicted"/>
<evidence type="ECO:0000313" key="2">
    <source>
        <dbReference type="Proteomes" id="UP000266188"/>
    </source>
</evidence>
<organism evidence="1 2">
    <name type="scientific">Aspergillus sclerotialis</name>
    <dbReference type="NCBI Taxonomy" id="2070753"/>
    <lineage>
        <taxon>Eukaryota</taxon>
        <taxon>Fungi</taxon>
        <taxon>Dikarya</taxon>
        <taxon>Ascomycota</taxon>
        <taxon>Pezizomycotina</taxon>
        <taxon>Eurotiomycetes</taxon>
        <taxon>Eurotiomycetidae</taxon>
        <taxon>Eurotiales</taxon>
        <taxon>Aspergillaceae</taxon>
        <taxon>Aspergillus</taxon>
        <taxon>Aspergillus subgen. Polypaecilum</taxon>
    </lineage>
</organism>
<protein>
    <submittedName>
        <fullName evidence="1">Uncharacterized protein</fullName>
    </submittedName>
</protein>
<dbReference type="Proteomes" id="UP000266188">
    <property type="component" value="Unassembled WGS sequence"/>
</dbReference>
<dbReference type="AlphaFoldDB" id="A0A3A2ZAS7"/>
<evidence type="ECO:0000313" key="1">
    <source>
        <dbReference type="EMBL" id="RJE20016.1"/>
    </source>
</evidence>
<gene>
    <name evidence="1" type="ORF">PHISCL_07645</name>
</gene>
<dbReference type="EMBL" id="MVGC01000347">
    <property type="protein sequence ID" value="RJE20016.1"/>
    <property type="molecule type" value="Genomic_DNA"/>
</dbReference>
<name>A0A3A2ZAS7_9EURO</name>
<sequence length="287" mass="33921">MQSYKINTPIQKIDVKLTSPADTTLPDPYHTCPHPYHSEFSETNLPPLLFRLHMPSFRGMLPALEHLVENGQVVRDGKGEPIRNFVFLPRYISVRPPAWLIEYWIRTDPRLTYRDIKARMVVEPSLQPKDNAINMRREREVRGPLGLSCWTARLSDEHLARVEVERIERWSLDQIRYNTTMIVEYLPAFPKTNDDIPFRLRSKSLVPGSQPQYYPLTTFLDQRHMCVPSRRILMTQSLFWRLRDRAKELGLQTWQLLPEDELPENWKAIQAPKKFTYINTKRLDRGE</sequence>
<dbReference type="OrthoDB" id="5409522at2759"/>